<evidence type="ECO:0000256" key="6">
    <source>
        <dbReference type="RuleBase" id="RU310713"/>
    </source>
</evidence>
<proteinExistence type="inferred from homology"/>
<evidence type="ECO:0000313" key="9">
    <source>
        <dbReference type="RefSeq" id="XP_012864307.1"/>
    </source>
</evidence>
<dbReference type="AlphaFoldDB" id="A0A1S3ELE4"/>
<dbReference type="RefSeq" id="XP_012864307.1">
    <property type="nucleotide sequence ID" value="XM_013008853.1"/>
</dbReference>
<evidence type="ECO:0000256" key="1">
    <source>
        <dbReference type="ARBA" id="ARBA00004141"/>
    </source>
</evidence>
<evidence type="ECO:0000259" key="7">
    <source>
        <dbReference type="Pfam" id="PF07810"/>
    </source>
</evidence>
<dbReference type="InterPro" id="IPR038900">
    <property type="entry name" value="TMC"/>
</dbReference>
<evidence type="ECO:0000256" key="2">
    <source>
        <dbReference type="ARBA" id="ARBA00006510"/>
    </source>
</evidence>
<gene>
    <name evidence="9" type="primary">Tmc6</name>
</gene>
<feature type="transmembrane region" description="Helical" evidence="6">
    <location>
        <begin position="118"/>
        <end position="143"/>
    </location>
</feature>
<reference evidence="9" key="1">
    <citation type="submission" date="2025-08" db="UniProtKB">
        <authorList>
            <consortium name="RefSeq"/>
        </authorList>
    </citation>
    <scope>IDENTIFICATION</scope>
    <source>
        <tissue evidence="9">Kidney</tissue>
    </source>
</reference>
<organism evidence="8 9">
    <name type="scientific">Dipodomys ordii</name>
    <name type="common">Ord's kangaroo rat</name>
    <dbReference type="NCBI Taxonomy" id="10020"/>
    <lineage>
        <taxon>Eukaryota</taxon>
        <taxon>Metazoa</taxon>
        <taxon>Chordata</taxon>
        <taxon>Craniata</taxon>
        <taxon>Vertebrata</taxon>
        <taxon>Euteleostomi</taxon>
        <taxon>Mammalia</taxon>
        <taxon>Eutheria</taxon>
        <taxon>Euarchontoglires</taxon>
        <taxon>Glires</taxon>
        <taxon>Rodentia</taxon>
        <taxon>Castorimorpha</taxon>
        <taxon>Heteromyidae</taxon>
        <taxon>Dipodomyinae</taxon>
        <taxon>Dipodomys</taxon>
    </lineage>
</organism>
<keyword evidence="8" id="KW-1185">Reference proteome</keyword>
<feature type="domain" description="TMC" evidence="7">
    <location>
        <begin position="45"/>
        <end position="116"/>
    </location>
</feature>
<accession>A0A1S3ELE4</accession>
<keyword evidence="5 6" id="KW-0472">Membrane</keyword>
<sequence>MVPCGSGRPGWPSALLQGSGRLASPAGVWLGSLPTSAPPWPRLFSEKQLKRRRKPEFDIAKNVLDLIYGQTLVWLGVLFSPLLPAVQILRLLLLFYIKKASLMANCQAPRRAWLASHMTTVFLTLLCFPAFLGATVFLCYVIWQVKPSATCGPFRTLDSMYEAGTVWVRRLERAGPGAAWLPWLHYHLVENTLFVFLVSALLLAVIYLNIQVVKGQREVICLLKEQIRNFTHSCSVFSRRGRTKSS</sequence>
<evidence type="ECO:0000313" key="8">
    <source>
        <dbReference type="Proteomes" id="UP000081671"/>
    </source>
</evidence>
<dbReference type="PANTHER" id="PTHR23302">
    <property type="entry name" value="TRANSMEMBRANE CHANNEL-RELATED"/>
    <property type="match status" value="1"/>
</dbReference>
<dbReference type="GeneID" id="105980122"/>
<dbReference type="Proteomes" id="UP000081671">
    <property type="component" value="Unplaced"/>
</dbReference>
<name>A0A1S3ELE4_DIPOR</name>
<comment type="similarity">
    <text evidence="2 6">Belongs to the TMC family.</text>
</comment>
<dbReference type="InterPro" id="IPR012496">
    <property type="entry name" value="TMC_dom"/>
</dbReference>
<comment type="subcellular location">
    <subcellularLocation>
        <location evidence="1 6">Membrane</location>
        <topology evidence="1 6">Multi-pass membrane protein</topology>
    </subcellularLocation>
</comment>
<dbReference type="CTD" id="11322"/>
<dbReference type="GO" id="GO:0008381">
    <property type="term" value="F:mechanosensitive monoatomic ion channel activity"/>
    <property type="evidence" value="ECO:0007669"/>
    <property type="project" value="TreeGrafter"/>
</dbReference>
<feature type="transmembrane region" description="Helical" evidence="6">
    <location>
        <begin position="72"/>
        <end position="97"/>
    </location>
</feature>
<evidence type="ECO:0000256" key="5">
    <source>
        <dbReference type="ARBA" id="ARBA00023136"/>
    </source>
</evidence>
<dbReference type="OrthoDB" id="1936208at2759"/>
<dbReference type="GO" id="GO:0005886">
    <property type="term" value="C:plasma membrane"/>
    <property type="evidence" value="ECO:0007669"/>
    <property type="project" value="InterPro"/>
</dbReference>
<evidence type="ECO:0000256" key="3">
    <source>
        <dbReference type="ARBA" id="ARBA00022692"/>
    </source>
</evidence>
<keyword evidence="4 6" id="KW-1133">Transmembrane helix</keyword>
<dbReference type="Pfam" id="PF07810">
    <property type="entry name" value="TMC"/>
    <property type="match status" value="1"/>
</dbReference>
<comment type="caution">
    <text evidence="6">Lacks conserved residue(s) required for the propagation of feature annotation.</text>
</comment>
<keyword evidence="3 6" id="KW-0812">Transmembrane</keyword>
<protein>
    <recommendedName>
        <fullName evidence="6">Transmembrane channel-like protein</fullName>
    </recommendedName>
</protein>
<dbReference type="PANTHER" id="PTHR23302:SF4">
    <property type="entry name" value="TRANSMEMBRANE CHANNEL-LIKE PROTEIN 6"/>
    <property type="match status" value="1"/>
</dbReference>
<evidence type="ECO:0000256" key="4">
    <source>
        <dbReference type="ARBA" id="ARBA00022989"/>
    </source>
</evidence>
<feature type="transmembrane region" description="Helical" evidence="6">
    <location>
        <begin position="192"/>
        <end position="210"/>
    </location>
</feature>